<name>A0A0D7ANX8_9AGAR</name>
<dbReference type="EMBL" id="KN881606">
    <property type="protein sequence ID" value="KIY53570.1"/>
    <property type="molecule type" value="Genomic_DNA"/>
</dbReference>
<reference evidence="1 2" key="1">
    <citation type="journal article" date="2015" name="Fungal Genet. Biol.">
        <title>Evolution of novel wood decay mechanisms in Agaricales revealed by the genome sequences of Fistulina hepatica and Cylindrobasidium torrendii.</title>
        <authorList>
            <person name="Floudas D."/>
            <person name="Held B.W."/>
            <person name="Riley R."/>
            <person name="Nagy L.G."/>
            <person name="Koehler G."/>
            <person name="Ransdell A.S."/>
            <person name="Younus H."/>
            <person name="Chow J."/>
            <person name="Chiniquy J."/>
            <person name="Lipzen A."/>
            <person name="Tritt A."/>
            <person name="Sun H."/>
            <person name="Haridas S."/>
            <person name="LaButti K."/>
            <person name="Ohm R.A."/>
            <person name="Kues U."/>
            <person name="Blanchette R.A."/>
            <person name="Grigoriev I.V."/>
            <person name="Minto R.E."/>
            <person name="Hibbett D.S."/>
        </authorList>
    </citation>
    <scope>NUCLEOTIDE SEQUENCE [LARGE SCALE GENOMIC DNA]</scope>
    <source>
        <strain evidence="1 2">ATCC 64428</strain>
    </source>
</reference>
<evidence type="ECO:0000313" key="1">
    <source>
        <dbReference type="EMBL" id="KIY53570.1"/>
    </source>
</evidence>
<dbReference type="Proteomes" id="UP000054144">
    <property type="component" value="Unassembled WGS sequence"/>
</dbReference>
<evidence type="ECO:0000313" key="2">
    <source>
        <dbReference type="Proteomes" id="UP000054144"/>
    </source>
</evidence>
<proteinExistence type="predicted"/>
<dbReference type="OrthoDB" id="3269378at2759"/>
<accession>A0A0D7ANX8</accession>
<dbReference type="AlphaFoldDB" id="A0A0D7ANX8"/>
<protein>
    <submittedName>
        <fullName evidence="1">Uncharacterized protein</fullName>
    </submittedName>
</protein>
<sequence length="426" mass="48697">MSKQTEDELDTIANDNMTNRLWGRSDTTSLDEVDVLLLFWRIIPQEQRPDSPDNVRGFLGEHPDLVDLLRNAWKSDKSYKGIRRHPAYVQAFPPSNPIPQQARPSVYRTEMVRSWAHPYTGNAPDALWKHITGHLLDRYREPYAPYCAIVQSSGTGKSRCIDEFSKTHFVIPINLKNPRSGGFPAADEPLYDFFQYELAHSPKDLYALMPAFLCALFEEVEKVIAKHASNSEDLPSWFRQYMTEGQTFESQGQNRKSLYEAVAERTRSLYIDRDDRIDYFRAASKLLGHFKPDEPYGSIHPFVILAFDDAHTLTSDVQEAENLDVPGSFSPLSHLRQNLRSLRNFHFRIFSVFLSTTGKITQFSNGIYRPTKLELSTFHSTRLTRERMPLIPAFTTLGWDNLAPPLPANAISEGASCKDIGFGYHT</sequence>
<gene>
    <name evidence="1" type="ORF">FISHEDRAFT_68785</name>
</gene>
<organism evidence="1 2">
    <name type="scientific">Fistulina hepatica ATCC 64428</name>
    <dbReference type="NCBI Taxonomy" id="1128425"/>
    <lineage>
        <taxon>Eukaryota</taxon>
        <taxon>Fungi</taxon>
        <taxon>Dikarya</taxon>
        <taxon>Basidiomycota</taxon>
        <taxon>Agaricomycotina</taxon>
        <taxon>Agaricomycetes</taxon>
        <taxon>Agaricomycetidae</taxon>
        <taxon>Agaricales</taxon>
        <taxon>Fistulinaceae</taxon>
        <taxon>Fistulina</taxon>
    </lineage>
</organism>
<dbReference type="PANTHER" id="PTHR33266:SF1">
    <property type="entry name" value="F-BOX DOMAIN-CONTAINING PROTEIN"/>
    <property type="match status" value="1"/>
</dbReference>
<dbReference type="PANTHER" id="PTHR33266">
    <property type="entry name" value="CHROMOSOME 15, WHOLE GENOME SHOTGUN SEQUENCE"/>
    <property type="match status" value="1"/>
</dbReference>
<keyword evidence="2" id="KW-1185">Reference proteome</keyword>